<gene>
    <name evidence="12" type="ORF">BASA50_008110</name>
</gene>
<sequence>MERTAYSAMHAMFHSAREYLNPLLQDSKFRETGVLTPEEYVAAGDFLVFKCPTWTWSAGEASKTKEYLPAGKQYLVTRHVPCLRRVKDMEYEGEDGEGCLGNVMDVQGLSKASDSQAGVDEDGGWVATHLDRMRVGDMSATGATTGSSGPTDHGWVRDMEDEDHVDAPASVHTMADSLARMTVGAAVGHDDSEDPSHSTDAEDIPDLDDIPDIDDDLVDVGVIVEENDPGALMSSSKSNANSAADPTDKILKTRTYDMAITYDKYYQTPRVWLFGYDEHRRPLSSAQVFEDISQDHAHKTVTIEAHPHENITLASIHPCKHANVMKRILDHMKETGDTPELRVDQYLMLFLKFMSAVLPTMDYDYTA</sequence>
<evidence type="ECO:0000256" key="4">
    <source>
        <dbReference type="ARBA" id="ARBA00022448"/>
    </source>
</evidence>
<organism evidence="12 13">
    <name type="scientific">Batrachochytrium salamandrivorans</name>
    <dbReference type="NCBI Taxonomy" id="1357716"/>
    <lineage>
        <taxon>Eukaryota</taxon>
        <taxon>Fungi</taxon>
        <taxon>Fungi incertae sedis</taxon>
        <taxon>Chytridiomycota</taxon>
        <taxon>Chytridiomycota incertae sedis</taxon>
        <taxon>Chytridiomycetes</taxon>
        <taxon>Rhizophydiales</taxon>
        <taxon>Rhizophydiales incertae sedis</taxon>
        <taxon>Batrachochytrium</taxon>
    </lineage>
</organism>
<evidence type="ECO:0000313" key="12">
    <source>
        <dbReference type="EMBL" id="KAH6592495.1"/>
    </source>
</evidence>
<evidence type="ECO:0000313" key="13">
    <source>
        <dbReference type="Proteomes" id="UP001648503"/>
    </source>
</evidence>
<evidence type="ECO:0000256" key="7">
    <source>
        <dbReference type="ARBA" id="ARBA00022927"/>
    </source>
</evidence>
<evidence type="ECO:0000256" key="1">
    <source>
        <dbReference type="ARBA" id="ARBA00004496"/>
    </source>
</evidence>
<comment type="subcellular location">
    <subcellularLocation>
        <location evidence="1">Cytoplasm</location>
    </subcellularLocation>
</comment>
<protein>
    <recommendedName>
        <fullName evidence="3">Autophagy-related protein 3</fullName>
    </recommendedName>
    <alternativeName>
        <fullName evidence="9 10">Autophagy-related E2-like conjugation enzyme ATG3</fullName>
    </alternativeName>
</protein>
<dbReference type="PANTHER" id="PTHR12866:SF2">
    <property type="entry name" value="UBIQUITIN-LIKE-CONJUGATING ENZYME ATG3"/>
    <property type="match status" value="1"/>
</dbReference>
<feature type="region of interest" description="Disordered" evidence="11">
    <location>
        <begin position="187"/>
        <end position="209"/>
    </location>
</feature>
<accession>A0ABQ8F5B8</accession>
<evidence type="ECO:0000256" key="6">
    <source>
        <dbReference type="ARBA" id="ARBA00022786"/>
    </source>
</evidence>
<proteinExistence type="inferred from homology"/>
<evidence type="ECO:0000256" key="8">
    <source>
        <dbReference type="ARBA" id="ARBA00023006"/>
    </source>
</evidence>
<comment type="caution">
    <text evidence="12">The sequence shown here is derived from an EMBL/GenBank/DDBJ whole genome shotgun (WGS) entry which is preliminary data.</text>
</comment>
<reference evidence="12 13" key="1">
    <citation type="submission" date="2021-02" db="EMBL/GenBank/DDBJ databases">
        <title>Variation within the Batrachochytrium salamandrivorans European outbreak.</title>
        <authorList>
            <person name="Kelly M."/>
            <person name="Pasmans F."/>
            <person name="Shea T.P."/>
            <person name="Munoz J.F."/>
            <person name="Carranza S."/>
            <person name="Cuomo C.A."/>
            <person name="Martel A."/>
        </authorList>
    </citation>
    <scope>NUCLEOTIDE SEQUENCE [LARGE SCALE GENOMIC DNA]</scope>
    <source>
        <strain evidence="12 13">AMFP18/2</strain>
    </source>
</reference>
<feature type="compositionally biased region" description="Basic and acidic residues" evidence="11">
    <location>
        <begin position="188"/>
        <end position="200"/>
    </location>
</feature>
<dbReference type="PANTHER" id="PTHR12866">
    <property type="entry name" value="UBIQUITIN-LIKE-CONJUGATING ENZYME ATG3"/>
    <property type="match status" value="1"/>
</dbReference>
<dbReference type="EMBL" id="JAFCIX010000379">
    <property type="protein sequence ID" value="KAH6592495.1"/>
    <property type="molecule type" value="Genomic_DNA"/>
</dbReference>
<dbReference type="InterPro" id="IPR007135">
    <property type="entry name" value="Atg3/Atg10"/>
</dbReference>
<keyword evidence="4" id="KW-0813">Transport</keyword>
<evidence type="ECO:0000256" key="2">
    <source>
        <dbReference type="ARBA" id="ARBA00007683"/>
    </source>
</evidence>
<comment type="similarity">
    <text evidence="2">Belongs to the ATG3 family.</text>
</comment>
<name>A0ABQ8F5B8_9FUNG</name>
<evidence type="ECO:0000256" key="10">
    <source>
        <dbReference type="ARBA" id="ARBA00033139"/>
    </source>
</evidence>
<keyword evidence="6" id="KW-0833">Ubl conjugation pathway</keyword>
<keyword evidence="8" id="KW-0072">Autophagy</keyword>
<dbReference type="Pfam" id="PF03987">
    <property type="entry name" value="Autophagy_act_C"/>
    <property type="match status" value="1"/>
</dbReference>
<evidence type="ECO:0000256" key="5">
    <source>
        <dbReference type="ARBA" id="ARBA00022490"/>
    </source>
</evidence>
<dbReference type="Gene3D" id="3.30.1460.50">
    <property type="match status" value="1"/>
</dbReference>
<keyword evidence="5" id="KW-0963">Cytoplasm</keyword>
<dbReference type="Proteomes" id="UP001648503">
    <property type="component" value="Unassembled WGS sequence"/>
</dbReference>
<evidence type="ECO:0000256" key="9">
    <source>
        <dbReference type="ARBA" id="ARBA00032144"/>
    </source>
</evidence>
<keyword evidence="7" id="KW-0653">Protein transport</keyword>
<evidence type="ECO:0000256" key="11">
    <source>
        <dbReference type="SAM" id="MobiDB-lite"/>
    </source>
</evidence>
<keyword evidence="13" id="KW-1185">Reference proteome</keyword>
<evidence type="ECO:0000256" key="3">
    <source>
        <dbReference type="ARBA" id="ARBA00018067"/>
    </source>
</evidence>